<comment type="similarity">
    <text evidence="2">Belongs to the nucleobase:cation symporter-2 (NCS2) (TC 2.A.40) family.</text>
</comment>
<gene>
    <name evidence="7" type="ORF">PMAYCL1PPCAC_19112</name>
</gene>
<keyword evidence="8" id="KW-1185">Reference proteome</keyword>
<dbReference type="Pfam" id="PF00860">
    <property type="entry name" value="Xan_ur_permease"/>
    <property type="match status" value="1"/>
</dbReference>
<proteinExistence type="inferred from homology"/>
<feature type="transmembrane region" description="Helical" evidence="6">
    <location>
        <begin position="62"/>
        <end position="82"/>
    </location>
</feature>
<evidence type="ECO:0000313" key="8">
    <source>
        <dbReference type="Proteomes" id="UP001328107"/>
    </source>
</evidence>
<dbReference type="GO" id="GO:0022857">
    <property type="term" value="F:transmembrane transporter activity"/>
    <property type="evidence" value="ECO:0007669"/>
    <property type="project" value="InterPro"/>
</dbReference>
<feature type="transmembrane region" description="Helical" evidence="6">
    <location>
        <begin position="333"/>
        <end position="355"/>
    </location>
</feature>
<evidence type="ECO:0000256" key="1">
    <source>
        <dbReference type="ARBA" id="ARBA00004141"/>
    </source>
</evidence>
<evidence type="ECO:0000256" key="3">
    <source>
        <dbReference type="ARBA" id="ARBA00022692"/>
    </source>
</evidence>
<dbReference type="InterPro" id="IPR006043">
    <property type="entry name" value="NCS2"/>
</dbReference>
<comment type="subcellular location">
    <subcellularLocation>
        <location evidence="1">Membrane</location>
        <topology evidence="1">Multi-pass membrane protein</topology>
    </subcellularLocation>
</comment>
<sequence length="558" mass="60018">YSMGASPPAEERPTGLHLRVNDRPSWKEALLFGCQQATVCISGLLVFPFLVSNLVCAGDATIALRVQLISATFVACGIATLLQTTLGLRLSILNGTAFSFLPPLLAFSQLPENRCEVGQNVTVPEEEWKGRIQTISGSLVIACLVFVVIGATGAVGVFSKFVGPITIVPLLILLTLSTVPTLDEKLSLHWISIVMVVVLIVVVIYLDDVHLPIPAGIRPFRVVRVRVFGQFPYLISVCSVWFLCLILTITGAEPEEGQARVDKSATMRVLAESPWVQVPYPGQFGTPRIDIGLMFGFMASAVSSVIENLGSYAMAARVSEQRRPPRSTVNRAIIVEGLGSMIAALFGVCSGVTTYTENIALIHITRVASRITMQIAGTLLISLGLFTKAAALLASIPDPVLGGVLLMGMSMIGGVAMAQLQLIDLKVTRNIAIMGMSMMLGMVIPTHFEKNPLETGNETLDSTLNMLLTIKMLIGGGIAFVLDNTVPGATAKQRGLHEDEEGEPSEFQAEDGYSFPDCVNRIFHAIPFLKRLPFLPSEKNLAARASASKVYPEGELPK</sequence>
<evidence type="ECO:0000256" key="6">
    <source>
        <dbReference type="SAM" id="Phobius"/>
    </source>
</evidence>
<evidence type="ECO:0000256" key="4">
    <source>
        <dbReference type="ARBA" id="ARBA00022989"/>
    </source>
</evidence>
<keyword evidence="4 6" id="KW-1133">Transmembrane helix</keyword>
<keyword evidence="3 6" id="KW-0812">Transmembrane</keyword>
<feature type="transmembrane region" description="Helical" evidence="6">
    <location>
        <begin position="400"/>
        <end position="418"/>
    </location>
</feature>
<dbReference type="AlphaFoldDB" id="A0AAN5CQX5"/>
<evidence type="ECO:0000313" key="7">
    <source>
        <dbReference type="EMBL" id="GMR48917.1"/>
    </source>
</evidence>
<feature type="transmembrane region" description="Helical" evidence="6">
    <location>
        <begin position="375"/>
        <end position="394"/>
    </location>
</feature>
<name>A0AAN5CQX5_9BILA</name>
<accession>A0AAN5CQX5</accession>
<dbReference type="EMBL" id="BTRK01000004">
    <property type="protein sequence ID" value="GMR48917.1"/>
    <property type="molecule type" value="Genomic_DNA"/>
</dbReference>
<dbReference type="PANTHER" id="PTHR11119">
    <property type="entry name" value="XANTHINE-URACIL / VITAMIN C PERMEASE FAMILY MEMBER"/>
    <property type="match status" value="1"/>
</dbReference>
<feature type="transmembrane region" description="Helical" evidence="6">
    <location>
        <begin position="186"/>
        <end position="206"/>
    </location>
</feature>
<feature type="transmembrane region" description="Helical" evidence="6">
    <location>
        <begin position="29"/>
        <end position="50"/>
    </location>
</feature>
<comment type="caution">
    <text evidence="7">The sequence shown here is derived from an EMBL/GenBank/DDBJ whole genome shotgun (WGS) entry which is preliminary data.</text>
</comment>
<organism evidence="7 8">
    <name type="scientific">Pristionchus mayeri</name>
    <dbReference type="NCBI Taxonomy" id="1317129"/>
    <lineage>
        <taxon>Eukaryota</taxon>
        <taxon>Metazoa</taxon>
        <taxon>Ecdysozoa</taxon>
        <taxon>Nematoda</taxon>
        <taxon>Chromadorea</taxon>
        <taxon>Rhabditida</taxon>
        <taxon>Rhabditina</taxon>
        <taxon>Diplogasteromorpha</taxon>
        <taxon>Diplogasteroidea</taxon>
        <taxon>Neodiplogasteridae</taxon>
        <taxon>Pristionchus</taxon>
    </lineage>
</organism>
<keyword evidence="5 6" id="KW-0472">Membrane</keyword>
<dbReference type="Proteomes" id="UP001328107">
    <property type="component" value="Unassembled WGS sequence"/>
</dbReference>
<feature type="non-terminal residue" evidence="7">
    <location>
        <position position="1"/>
    </location>
</feature>
<evidence type="ECO:0000256" key="5">
    <source>
        <dbReference type="ARBA" id="ARBA00023136"/>
    </source>
</evidence>
<feature type="transmembrane region" description="Helical" evidence="6">
    <location>
        <begin position="291"/>
        <end position="313"/>
    </location>
</feature>
<reference evidence="8" key="1">
    <citation type="submission" date="2022-10" db="EMBL/GenBank/DDBJ databases">
        <title>Genome assembly of Pristionchus species.</title>
        <authorList>
            <person name="Yoshida K."/>
            <person name="Sommer R.J."/>
        </authorList>
    </citation>
    <scope>NUCLEOTIDE SEQUENCE [LARGE SCALE GENOMIC DNA]</scope>
    <source>
        <strain evidence="8">RS5460</strain>
    </source>
</reference>
<dbReference type="GO" id="GO:0016020">
    <property type="term" value="C:membrane"/>
    <property type="evidence" value="ECO:0007669"/>
    <property type="project" value="UniProtKB-SubCell"/>
</dbReference>
<feature type="transmembrane region" description="Helical" evidence="6">
    <location>
        <begin position="231"/>
        <end position="250"/>
    </location>
</feature>
<evidence type="ECO:0000256" key="2">
    <source>
        <dbReference type="ARBA" id="ARBA00008821"/>
    </source>
</evidence>
<protein>
    <submittedName>
        <fullName evidence="7">Uncharacterized protein</fullName>
    </submittedName>
</protein>
<feature type="transmembrane region" description="Helical" evidence="6">
    <location>
        <begin position="135"/>
        <end position="155"/>
    </location>
</feature>